<dbReference type="EMBL" id="CP084167">
    <property type="protein sequence ID" value="UJG43602.1"/>
    <property type="molecule type" value="Genomic_DNA"/>
</dbReference>
<evidence type="ECO:0000313" key="2">
    <source>
        <dbReference type="EMBL" id="UJG43602.1"/>
    </source>
</evidence>
<feature type="coiled-coil region" evidence="1">
    <location>
        <begin position="35"/>
        <end position="73"/>
    </location>
</feature>
<dbReference type="Proteomes" id="UP001200513">
    <property type="component" value="Chromosome"/>
</dbReference>
<name>A0A9Y1FNC7_9ARCH</name>
<dbReference type="AlphaFoldDB" id="A0A9Y1FNC7"/>
<sequence length="85" mass="9777">MNNQKTAPEKKVSPADIKEQLLLNDLAKEMKKLSLKGLRELISTARELKKSKEEELRKKKELELEKAKRLLKAAGYTVEKKGRKS</sequence>
<proteinExistence type="predicted"/>
<evidence type="ECO:0008006" key="3">
    <source>
        <dbReference type="Google" id="ProtNLM"/>
    </source>
</evidence>
<evidence type="ECO:0000256" key="1">
    <source>
        <dbReference type="SAM" id="Coils"/>
    </source>
</evidence>
<reference evidence="2" key="1">
    <citation type="journal article" date="2022" name="Nat. Microbiol.">
        <title>Unique mobile elements and scalable gene flow at the prokaryote-eukaryote boundary revealed by circularized Asgard archaea genomes.</title>
        <authorList>
            <person name="Wu F."/>
            <person name="Speth D.R."/>
            <person name="Philosof A."/>
            <person name="Cremiere A."/>
            <person name="Narayanan A."/>
            <person name="Barco R.A."/>
            <person name="Connon S.A."/>
            <person name="Amend J.P."/>
            <person name="Antoshechkin I.A."/>
            <person name="Orphan V.J."/>
        </authorList>
    </citation>
    <scope>NUCLEOTIDE SEQUENCE</scope>
    <source>
        <strain evidence="2">PR6</strain>
    </source>
</reference>
<keyword evidence="1" id="KW-0175">Coiled coil</keyword>
<gene>
    <name evidence="2" type="ORF">K9W46_00120</name>
</gene>
<protein>
    <recommendedName>
        <fullName evidence="3">50S ribosomal protein L29</fullName>
    </recommendedName>
</protein>
<accession>A0A9Y1FNC7</accession>
<organism evidence="2">
    <name type="scientific">Candidatus Heimdallarchaeum endolithica</name>
    <dbReference type="NCBI Taxonomy" id="2876572"/>
    <lineage>
        <taxon>Archaea</taxon>
        <taxon>Promethearchaeati</taxon>
        <taxon>Candidatus Heimdallarchaeota</taxon>
        <taxon>Candidatus Heimdallarchaeia (ex Rinke et al. 2021) (nom. nud.)</taxon>
        <taxon>Candidatus Heimdallarchaeales</taxon>
        <taxon>Candidatus Heimdallarchaeaceae</taxon>
        <taxon>Candidatus Heimdallarchaeum</taxon>
    </lineage>
</organism>